<reference evidence="8" key="1">
    <citation type="journal article" date="2014" name="Int. J. Syst. Evol. Microbiol.">
        <title>Complete genome sequence of Corynebacterium casei LMG S-19264T (=DSM 44701T), isolated from a smear-ripened cheese.</title>
        <authorList>
            <consortium name="US DOE Joint Genome Institute (JGI-PGF)"/>
            <person name="Walter F."/>
            <person name="Albersmeier A."/>
            <person name="Kalinowski J."/>
            <person name="Ruckert C."/>
        </authorList>
    </citation>
    <scope>NUCLEOTIDE SEQUENCE</scope>
    <source>
        <strain evidence="8">VKM B-1606</strain>
    </source>
</reference>
<protein>
    <submittedName>
        <fullName evidence="8">Calcium-binding protein</fullName>
    </submittedName>
    <submittedName>
        <fullName evidence="9">Lipid-binding transport protein (Tim44 family)</fullName>
    </submittedName>
</protein>
<dbReference type="EMBL" id="BSFF01000001">
    <property type="protein sequence ID" value="GLK54912.1"/>
    <property type="molecule type" value="Genomic_DNA"/>
</dbReference>
<sequence length="241" mass="25915">MSDGFDIYTIIILVLAVFIFIRLRSVLGTRTGNERRPNDAFRAPPAGPEPTPANDKVVPLPTRASDGTRPDHGPLDDEPVGERWKGIAAPGTPVALGLDEIAAAENGFDARGFIGGARAAYEMIVGAFAAGDRKTLKPLLAKEVFEGFSAAIAERESRGETVESRFVAIEKAELTEVEVVGKTAQLTVRFVSQIISATRDKTGAVIDGSPTEIADLVDVWTFARELNARDPNWRLISTEAV</sequence>
<accession>A0A9W6MR39</accession>
<dbReference type="PANTHER" id="PTHR10721:SF1">
    <property type="entry name" value="MITOCHONDRIAL IMPORT INNER MEMBRANE TRANSLOCASE SUBUNIT TIM44"/>
    <property type="match status" value="1"/>
</dbReference>
<dbReference type="EMBL" id="JAFBCY010000002">
    <property type="protein sequence ID" value="MBM7851847.1"/>
    <property type="molecule type" value="Genomic_DNA"/>
</dbReference>
<comment type="subcellular location">
    <subcellularLocation>
        <location evidence="1">Membrane</location>
    </subcellularLocation>
</comment>
<dbReference type="RefSeq" id="WP_204950234.1">
    <property type="nucleotide sequence ID" value="NZ_BSFF01000001.1"/>
</dbReference>
<keyword evidence="4 6" id="KW-0472">Membrane</keyword>
<keyword evidence="10" id="KW-1185">Reference proteome</keyword>
<dbReference type="Proteomes" id="UP001143400">
    <property type="component" value="Unassembled WGS sequence"/>
</dbReference>
<evidence type="ECO:0000313" key="8">
    <source>
        <dbReference type="EMBL" id="GLK54912.1"/>
    </source>
</evidence>
<dbReference type="GO" id="GO:0030150">
    <property type="term" value="P:protein import into mitochondrial matrix"/>
    <property type="evidence" value="ECO:0007669"/>
    <property type="project" value="TreeGrafter"/>
</dbReference>
<feature type="transmembrane region" description="Helical" evidence="6">
    <location>
        <begin position="6"/>
        <end position="27"/>
    </location>
</feature>
<dbReference type="PANTHER" id="PTHR10721">
    <property type="entry name" value="MITOCHONDRIAL IMPORT INNER MEMBRANE TRANSLOCASE SUBUNIT TIM44"/>
    <property type="match status" value="1"/>
</dbReference>
<evidence type="ECO:0000256" key="1">
    <source>
        <dbReference type="ARBA" id="ARBA00004370"/>
    </source>
</evidence>
<comment type="caution">
    <text evidence="8">The sequence shown here is derived from an EMBL/GenBank/DDBJ whole genome shotgun (WGS) entry which is preliminary data.</text>
</comment>
<comment type="similarity">
    <text evidence="2">Belongs to the Tim44 family.</text>
</comment>
<evidence type="ECO:0000313" key="11">
    <source>
        <dbReference type="Proteomes" id="UP001143400"/>
    </source>
</evidence>
<dbReference type="GO" id="GO:0051087">
    <property type="term" value="F:protein-folding chaperone binding"/>
    <property type="evidence" value="ECO:0007669"/>
    <property type="project" value="TreeGrafter"/>
</dbReference>
<feature type="region of interest" description="Disordered" evidence="5">
    <location>
        <begin position="32"/>
        <end position="80"/>
    </location>
</feature>
<dbReference type="AlphaFoldDB" id="A0A9W6MR39"/>
<reference evidence="9 10" key="2">
    <citation type="submission" date="2021-01" db="EMBL/GenBank/DDBJ databases">
        <title>Genomic Encyclopedia of Type Strains, Phase IV (KMG-IV): sequencing the most valuable type-strain genomes for metagenomic binning, comparative biology and taxonomic classification.</title>
        <authorList>
            <person name="Goeker M."/>
        </authorList>
    </citation>
    <scope>NUCLEOTIDE SEQUENCE [LARGE SCALE GENOMIC DNA]</scope>
    <source>
        <strain evidence="9 10">DSM 6130</strain>
    </source>
</reference>
<evidence type="ECO:0000256" key="4">
    <source>
        <dbReference type="ARBA" id="ARBA00023136"/>
    </source>
</evidence>
<feature type="compositionally biased region" description="Basic and acidic residues" evidence="5">
    <location>
        <begin position="66"/>
        <end position="80"/>
    </location>
</feature>
<evidence type="ECO:0000256" key="3">
    <source>
        <dbReference type="ARBA" id="ARBA00022946"/>
    </source>
</evidence>
<keyword evidence="6" id="KW-1133">Transmembrane helix</keyword>
<dbReference type="Proteomes" id="UP000758856">
    <property type="component" value="Unassembled WGS sequence"/>
</dbReference>
<evidence type="ECO:0000313" key="10">
    <source>
        <dbReference type="Proteomes" id="UP000758856"/>
    </source>
</evidence>
<dbReference type="Gene3D" id="3.10.450.240">
    <property type="match status" value="1"/>
</dbReference>
<dbReference type="InterPro" id="IPR016985">
    <property type="entry name" value="UCP031890_Tim44-rel"/>
</dbReference>
<evidence type="ECO:0000256" key="2">
    <source>
        <dbReference type="ARBA" id="ARBA00009597"/>
    </source>
</evidence>
<dbReference type="InterPro" id="IPR039544">
    <property type="entry name" value="Tim44-like"/>
</dbReference>
<evidence type="ECO:0000256" key="6">
    <source>
        <dbReference type="SAM" id="Phobius"/>
    </source>
</evidence>
<dbReference type="SUPFAM" id="SSF54427">
    <property type="entry name" value="NTF2-like"/>
    <property type="match status" value="1"/>
</dbReference>
<evidence type="ECO:0000256" key="5">
    <source>
        <dbReference type="SAM" id="MobiDB-lite"/>
    </source>
</evidence>
<dbReference type="InterPro" id="IPR032710">
    <property type="entry name" value="NTF2-like_dom_sf"/>
</dbReference>
<name>A0A9W6MR39_9HYPH</name>
<organism evidence="8 11">
    <name type="scientific">Methylopila capsulata</name>
    <dbReference type="NCBI Taxonomy" id="61654"/>
    <lineage>
        <taxon>Bacteria</taxon>
        <taxon>Pseudomonadati</taxon>
        <taxon>Pseudomonadota</taxon>
        <taxon>Alphaproteobacteria</taxon>
        <taxon>Hyphomicrobiales</taxon>
        <taxon>Methylopilaceae</taxon>
        <taxon>Methylopila</taxon>
    </lineage>
</organism>
<reference evidence="8" key="3">
    <citation type="submission" date="2023-01" db="EMBL/GenBank/DDBJ databases">
        <authorList>
            <person name="Sun Q."/>
            <person name="Evtushenko L."/>
        </authorList>
    </citation>
    <scope>NUCLEOTIDE SEQUENCE</scope>
    <source>
        <strain evidence="8">VKM B-1606</strain>
    </source>
</reference>
<evidence type="ECO:0000313" key="9">
    <source>
        <dbReference type="EMBL" id="MBM7851847.1"/>
    </source>
</evidence>
<dbReference type="NCBIfam" id="NF033779">
    <property type="entry name" value="Tim44_TimA_adap"/>
    <property type="match status" value="1"/>
</dbReference>
<dbReference type="PIRSF" id="PIRSF031890">
    <property type="entry name" value="UCP031890_transporter_Tim44"/>
    <property type="match status" value="1"/>
</dbReference>
<dbReference type="SMART" id="SM00978">
    <property type="entry name" value="Tim44"/>
    <property type="match status" value="1"/>
</dbReference>
<dbReference type="Pfam" id="PF04280">
    <property type="entry name" value="Tim44"/>
    <property type="match status" value="1"/>
</dbReference>
<proteinExistence type="inferred from homology"/>
<evidence type="ECO:0000259" key="7">
    <source>
        <dbReference type="SMART" id="SM00978"/>
    </source>
</evidence>
<feature type="domain" description="Tim44-like" evidence="7">
    <location>
        <begin position="94"/>
        <end position="240"/>
    </location>
</feature>
<dbReference type="InterPro" id="IPR007379">
    <property type="entry name" value="Tim44-like_dom"/>
</dbReference>
<keyword evidence="6" id="KW-0812">Transmembrane</keyword>
<gene>
    <name evidence="8" type="ORF">GCM10008170_09310</name>
    <name evidence="9" type="ORF">JOD31_002072</name>
</gene>
<dbReference type="GO" id="GO:0016020">
    <property type="term" value="C:membrane"/>
    <property type="evidence" value="ECO:0007669"/>
    <property type="project" value="UniProtKB-SubCell"/>
</dbReference>
<keyword evidence="3" id="KW-0809">Transit peptide</keyword>